<keyword evidence="9" id="KW-1185">Reference proteome</keyword>
<dbReference type="CDD" id="cd00609">
    <property type="entry name" value="AAT_like"/>
    <property type="match status" value="1"/>
</dbReference>
<dbReference type="Gene3D" id="3.90.1150.10">
    <property type="entry name" value="Aspartate Aminotransferase, domain 1"/>
    <property type="match status" value="1"/>
</dbReference>
<keyword evidence="4" id="KW-0805">Transcription regulation</keyword>
<dbReference type="GO" id="GO:0003700">
    <property type="term" value="F:DNA-binding transcription factor activity"/>
    <property type="evidence" value="ECO:0007669"/>
    <property type="project" value="InterPro"/>
</dbReference>
<dbReference type="InterPro" id="IPR015422">
    <property type="entry name" value="PyrdxlP-dep_Trfase_small"/>
</dbReference>
<dbReference type="GO" id="GO:0008483">
    <property type="term" value="F:transaminase activity"/>
    <property type="evidence" value="ECO:0007669"/>
    <property type="project" value="UniProtKB-KW"/>
</dbReference>
<feature type="domain" description="HTH gntR-type" evidence="7">
    <location>
        <begin position="11"/>
        <end position="79"/>
    </location>
</feature>
<keyword evidence="2 8" id="KW-0032">Aminotransferase</keyword>
<dbReference type="PROSITE" id="PS50949">
    <property type="entry name" value="HTH_GNTR"/>
    <property type="match status" value="1"/>
</dbReference>
<keyword evidence="3" id="KW-0663">Pyridoxal phosphate</keyword>
<comment type="similarity">
    <text evidence="1">In the C-terminal section; belongs to the class-I pyridoxal-phosphate-dependent aminotransferase family.</text>
</comment>
<evidence type="ECO:0000256" key="3">
    <source>
        <dbReference type="ARBA" id="ARBA00022898"/>
    </source>
</evidence>
<dbReference type="InterPro" id="IPR051446">
    <property type="entry name" value="HTH_trans_reg/aminotransferase"/>
</dbReference>
<accession>A0A4D7CUD7</accession>
<dbReference type="GO" id="GO:0030170">
    <property type="term" value="F:pyridoxal phosphate binding"/>
    <property type="evidence" value="ECO:0007669"/>
    <property type="project" value="InterPro"/>
</dbReference>
<dbReference type="SUPFAM" id="SSF53383">
    <property type="entry name" value="PLP-dependent transferases"/>
    <property type="match status" value="1"/>
</dbReference>
<dbReference type="CDD" id="cd07377">
    <property type="entry name" value="WHTH_GntR"/>
    <property type="match status" value="1"/>
</dbReference>
<proteinExistence type="inferred from homology"/>
<evidence type="ECO:0000256" key="4">
    <source>
        <dbReference type="ARBA" id="ARBA00023015"/>
    </source>
</evidence>
<keyword evidence="6" id="KW-0804">Transcription</keyword>
<evidence type="ECO:0000256" key="2">
    <source>
        <dbReference type="ARBA" id="ARBA00022576"/>
    </source>
</evidence>
<protein>
    <submittedName>
        <fullName evidence="8">PLP-dependent aminotransferase family protein</fullName>
    </submittedName>
</protein>
<dbReference type="Gene3D" id="1.10.10.10">
    <property type="entry name" value="Winged helix-like DNA-binding domain superfamily/Winged helix DNA-binding domain"/>
    <property type="match status" value="1"/>
</dbReference>
<dbReference type="RefSeq" id="WP_136952825.1">
    <property type="nucleotide sequence ID" value="NZ_CP039712.1"/>
</dbReference>
<evidence type="ECO:0000259" key="7">
    <source>
        <dbReference type="PROSITE" id="PS50949"/>
    </source>
</evidence>
<keyword evidence="8" id="KW-0808">Transferase</keyword>
<dbReference type="InterPro" id="IPR036390">
    <property type="entry name" value="WH_DNA-bd_sf"/>
</dbReference>
<dbReference type="Gene3D" id="3.40.640.10">
    <property type="entry name" value="Type I PLP-dependent aspartate aminotransferase-like (Major domain)"/>
    <property type="match status" value="1"/>
</dbReference>
<dbReference type="AlphaFoldDB" id="A0A4D7CUD7"/>
<dbReference type="KEGG" id="vao:FA707_02980"/>
<dbReference type="SMART" id="SM00345">
    <property type="entry name" value="HTH_GNTR"/>
    <property type="match status" value="1"/>
</dbReference>
<dbReference type="SUPFAM" id="SSF46785">
    <property type="entry name" value="Winged helix' DNA-binding domain"/>
    <property type="match status" value="1"/>
</dbReference>
<gene>
    <name evidence="8" type="ORF">FA707_02980</name>
</gene>
<dbReference type="GO" id="GO:0003677">
    <property type="term" value="F:DNA binding"/>
    <property type="evidence" value="ECO:0007669"/>
    <property type="project" value="UniProtKB-KW"/>
</dbReference>
<sequence length="475" mass="54272">MFGKLDRTLNQPLYQQLMILIKKKIQMGELVAGDRLPSERQLSELLEVNRSTVIRAYDELAVEGVLTRKRGSGTLVSRETWLQTPRQLNWKKYLAVNEQVTTPATHYKKQLQDKVQLNPSSIIDGYTGDLPQQMIPSFNLTEMKWHDFLAASSDQEPFGLISLRQALSNYINQQFGYKMKLEELLLTAGGQQSLFFIMNALLQSGDTVAVEAPSYFYSLPMFDNYGIRTEAIPLDSEGINLNYFEALLEYQAIKMLFVTPNYQNPTTITMSLERKKALVALCERHQIIIVEDDVYGLLGYQDQHLPLLKSLSPDNVLYVGSLSKVLGKTIQLGWINAPSRVLEALIKVREEWEQPLSIFPQMLVSQLMAAPEFSLLVANLRQELFQKVSTLYQLVTSELANQFSVNLPSGGYYLWLTYQGRLLTISDWQFLLEQNILVFPSFLLTEHAQSIRINVANLSEEQMKILVKALKNHFE</sequence>
<organism evidence="8 9">
    <name type="scientific">Vagococcus zengguangii</name>
    <dbReference type="NCBI Taxonomy" id="2571750"/>
    <lineage>
        <taxon>Bacteria</taxon>
        <taxon>Bacillati</taxon>
        <taxon>Bacillota</taxon>
        <taxon>Bacilli</taxon>
        <taxon>Lactobacillales</taxon>
        <taxon>Enterococcaceae</taxon>
        <taxon>Vagococcus</taxon>
    </lineage>
</organism>
<dbReference type="InterPro" id="IPR015424">
    <property type="entry name" value="PyrdxlP-dep_Trfase"/>
</dbReference>
<dbReference type="InterPro" id="IPR036388">
    <property type="entry name" value="WH-like_DNA-bd_sf"/>
</dbReference>
<dbReference type="Pfam" id="PF00392">
    <property type="entry name" value="GntR"/>
    <property type="match status" value="1"/>
</dbReference>
<dbReference type="PANTHER" id="PTHR46577">
    <property type="entry name" value="HTH-TYPE TRANSCRIPTIONAL REGULATORY PROTEIN GABR"/>
    <property type="match status" value="1"/>
</dbReference>
<name>A0A4D7CUD7_9ENTE</name>
<dbReference type="PRINTS" id="PR00035">
    <property type="entry name" value="HTHGNTR"/>
</dbReference>
<dbReference type="InterPro" id="IPR000524">
    <property type="entry name" value="Tscrpt_reg_HTH_GntR"/>
</dbReference>
<evidence type="ECO:0000313" key="8">
    <source>
        <dbReference type="EMBL" id="QCI85987.1"/>
    </source>
</evidence>
<dbReference type="EMBL" id="CP039712">
    <property type="protein sequence ID" value="QCI85987.1"/>
    <property type="molecule type" value="Genomic_DNA"/>
</dbReference>
<evidence type="ECO:0000313" key="9">
    <source>
        <dbReference type="Proteomes" id="UP000298615"/>
    </source>
</evidence>
<dbReference type="InterPro" id="IPR004839">
    <property type="entry name" value="Aminotransferase_I/II_large"/>
</dbReference>
<evidence type="ECO:0000256" key="1">
    <source>
        <dbReference type="ARBA" id="ARBA00005384"/>
    </source>
</evidence>
<reference evidence="8 9" key="1">
    <citation type="submission" date="2019-04" db="EMBL/GenBank/DDBJ databases">
        <title>Vagococcus sp. nov., isolated from faeces of yaks (Bos grunniens).</title>
        <authorList>
            <person name="Ge Y."/>
        </authorList>
    </citation>
    <scope>NUCLEOTIDE SEQUENCE [LARGE SCALE GENOMIC DNA]</scope>
    <source>
        <strain evidence="8 9">MN-17</strain>
    </source>
</reference>
<evidence type="ECO:0000256" key="5">
    <source>
        <dbReference type="ARBA" id="ARBA00023125"/>
    </source>
</evidence>
<keyword evidence="5" id="KW-0238">DNA-binding</keyword>
<evidence type="ECO:0000256" key="6">
    <source>
        <dbReference type="ARBA" id="ARBA00023163"/>
    </source>
</evidence>
<dbReference type="Pfam" id="PF00155">
    <property type="entry name" value="Aminotran_1_2"/>
    <property type="match status" value="1"/>
</dbReference>
<dbReference type="InterPro" id="IPR015421">
    <property type="entry name" value="PyrdxlP-dep_Trfase_major"/>
</dbReference>
<dbReference type="Proteomes" id="UP000298615">
    <property type="component" value="Chromosome"/>
</dbReference>
<dbReference type="PANTHER" id="PTHR46577:SF2">
    <property type="entry name" value="TRANSCRIPTIONAL REGULATORY PROTEIN"/>
    <property type="match status" value="1"/>
</dbReference>